<reference evidence="1" key="1">
    <citation type="submission" date="2021-08" db="EMBL/GenBank/DDBJ databases">
        <title>Comparative analyses of Brucepasteria parasyntrophica and Teretinema zuelzerae.</title>
        <authorList>
            <person name="Song Y."/>
            <person name="Brune A."/>
        </authorList>
    </citation>
    <scope>NUCLEOTIDE SEQUENCE</scope>
    <source>
        <strain evidence="1">DSM 1903</strain>
    </source>
</reference>
<accession>A0AAE3JHB3</accession>
<dbReference type="Pfam" id="PF22398">
    <property type="entry name" value="DUF6978"/>
    <property type="match status" value="1"/>
</dbReference>
<sequence>MISQNEANYQLNIDKQRVDENIVQFPLKGSKVSVKIESFDKKLYFNLDVNNTPSTNSKITYQTRNLESVILVRLDINSAHRNPIVDNPPLPQFLPYNGMLIKGTHIHFYVENFFDSWAIPIEDMRFSNGDYELLNYFYKISSIIKPPIFEYGFAI</sequence>
<dbReference type="Proteomes" id="UP001198163">
    <property type="component" value="Unassembled WGS sequence"/>
</dbReference>
<organism evidence="1 2">
    <name type="scientific">Teretinema zuelzerae</name>
    <dbReference type="NCBI Taxonomy" id="156"/>
    <lineage>
        <taxon>Bacteria</taxon>
        <taxon>Pseudomonadati</taxon>
        <taxon>Spirochaetota</taxon>
        <taxon>Spirochaetia</taxon>
        <taxon>Spirochaetales</taxon>
        <taxon>Treponemataceae</taxon>
        <taxon>Teretinema</taxon>
    </lineage>
</organism>
<evidence type="ECO:0000313" key="1">
    <source>
        <dbReference type="EMBL" id="MCD1653517.1"/>
    </source>
</evidence>
<gene>
    <name evidence="1" type="ORF">K7J14_02240</name>
</gene>
<dbReference type="RefSeq" id="WP_230752578.1">
    <property type="nucleotide sequence ID" value="NZ_JAINWA010000001.1"/>
</dbReference>
<dbReference type="EMBL" id="JAINWA010000001">
    <property type="protein sequence ID" value="MCD1653517.1"/>
    <property type="molecule type" value="Genomic_DNA"/>
</dbReference>
<comment type="caution">
    <text evidence="1">The sequence shown here is derived from an EMBL/GenBank/DDBJ whole genome shotgun (WGS) entry which is preliminary data.</text>
</comment>
<evidence type="ECO:0000313" key="2">
    <source>
        <dbReference type="Proteomes" id="UP001198163"/>
    </source>
</evidence>
<dbReference type="AlphaFoldDB" id="A0AAE3JHB3"/>
<dbReference type="InterPro" id="IPR053916">
    <property type="entry name" value="DUF6978"/>
</dbReference>
<name>A0AAE3JHB3_9SPIR</name>
<protein>
    <submittedName>
        <fullName evidence="1">Uncharacterized protein</fullName>
    </submittedName>
</protein>
<keyword evidence="2" id="KW-1185">Reference proteome</keyword>
<proteinExistence type="predicted"/>